<keyword evidence="5" id="KW-0418">Kinase</keyword>
<dbReference type="AlphaFoldDB" id="A0A1Y1ISG6"/>
<dbReference type="InterPro" id="IPR013750">
    <property type="entry name" value="GHMP_kinase_C_dom"/>
</dbReference>
<dbReference type="Proteomes" id="UP000054558">
    <property type="component" value="Unassembled WGS sequence"/>
</dbReference>
<dbReference type="GO" id="GO:0005524">
    <property type="term" value="F:ATP binding"/>
    <property type="evidence" value="ECO:0007669"/>
    <property type="project" value="UniProtKB-KW"/>
</dbReference>
<keyword evidence="6" id="KW-1185">Reference proteome</keyword>
<dbReference type="PANTHER" id="PTHR38710">
    <property type="entry name" value="WITH PUTATIVE URIDYL PYROPHOSPHORYLASE-RELATED"/>
    <property type="match status" value="1"/>
</dbReference>
<keyword evidence="2" id="KW-0067">ATP-binding</keyword>
<feature type="domain" description="GHMP kinase C-terminal" evidence="4">
    <location>
        <begin position="251"/>
        <end position="320"/>
    </location>
</feature>
<evidence type="ECO:0000259" key="4">
    <source>
        <dbReference type="Pfam" id="PF08544"/>
    </source>
</evidence>
<dbReference type="Gene3D" id="3.30.70.890">
    <property type="entry name" value="GHMP kinase, C-terminal domain"/>
    <property type="match status" value="1"/>
</dbReference>
<evidence type="ECO:0000313" key="6">
    <source>
        <dbReference type="Proteomes" id="UP000054558"/>
    </source>
</evidence>
<dbReference type="Pfam" id="PF08544">
    <property type="entry name" value="GHMP_kinases_C"/>
    <property type="match status" value="1"/>
</dbReference>
<evidence type="ECO:0000313" key="5">
    <source>
        <dbReference type="EMBL" id="GAQ91706.1"/>
    </source>
</evidence>
<evidence type="ECO:0000259" key="3">
    <source>
        <dbReference type="Pfam" id="PF00288"/>
    </source>
</evidence>
<dbReference type="InterPro" id="IPR036554">
    <property type="entry name" value="GHMP_kinase_C_sf"/>
</dbReference>
<dbReference type="InterPro" id="IPR053034">
    <property type="entry name" value="Glucuronokinase-like"/>
</dbReference>
<dbReference type="SUPFAM" id="SSF55060">
    <property type="entry name" value="GHMP Kinase, C-terminal domain"/>
    <property type="match status" value="1"/>
</dbReference>
<dbReference type="InterPro" id="IPR006204">
    <property type="entry name" value="GHMP_kinase_N_dom"/>
</dbReference>
<protein>
    <submittedName>
        <fullName evidence="5">GHMP kinase family protein</fullName>
    </submittedName>
</protein>
<keyword evidence="1" id="KW-0547">Nucleotide-binding</keyword>
<name>A0A1Y1ISG6_KLENI</name>
<dbReference type="Gene3D" id="3.30.230.10">
    <property type="match status" value="1"/>
</dbReference>
<dbReference type="OrthoDB" id="1924968at2759"/>
<evidence type="ECO:0000256" key="1">
    <source>
        <dbReference type="ARBA" id="ARBA00022741"/>
    </source>
</evidence>
<keyword evidence="5" id="KW-0808">Transferase</keyword>
<accession>A0A1Y1ISG6</accession>
<proteinExistence type="predicted"/>
<dbReference type="SUPFAM" id="SSF54211">
    <property type="entry name" value="Ribosomal protein S5 domain 2-like"/>
    <property type="match status" value="1"/>
</dbReference>
<dbReference type="UniPathway" id="UPA00057">
    <property type="reaction ID" value="UER00098"/>
</dbReference>
<dbReference type="PANTHER" id="PTHR38710:SF1">
    <property type="entry name" value="WITH PUTATIVE URIDYL PYROPHOSPHORYLASE-RELATED"/>
    <property type="match status" value="1"/>
</dbReference>
<dbReference type="InterPro" id="IPR020568">
    <property type="entry name" value="Ribosomal_Su5_D2-typ_SF"/>
</dbReference>
<dbReference type="EMBL" id="DF237786">
    <property type="protein sequence ID" value="GAQ91706.1"/>
    <property type="molecule type" value="Genomic_DNA"/>
</dbReference>
<reference evidence="5 6" key="1">
    <citation type="journal article" date="2014" name="Nat. Commun.">
        <title>Klebsormidium flaccidum genome reveals primary factors for plant terrestrial adaptation.</title>
        <authorList>
            <person name="Hori K."/>
            <person name="Maruyama F."/>
            <person name="Fujisawa T."/>
            <person name="Togashi T."/>
            <person name="Yamamoto N."/>
            <person name="Seo M."/>
            <person name="Sato S."/>
            <person name="Yamada T."/>
            <person name="Mori H."/>
            <person name="Tajima N."/>
            <person name="Moriyama T."/>
            <person name="Ikeuchi M."/>
            <person name="Watanabe M."/>
            <person name="Wada H."/>
            <person name="Kobayashi K."/>
            <person name="Saito M."/>
            <person name="Masuda T."/>
            <person name="Sasaki-Sekimoto Y."/>
            <person name="Mashiguchi K."/>
            <person name="Awai K."/>
            <person name="Shimojima M."/>
            <person name="Masuda S."/>
            <person name="Iwai M."/>
            <person name="Nobusawa T."/>
            <person name="Narise T."/>
            <person name="Kondo S."/>
            <person name="Saito H."/>
            <person name="Sato R."/>
            <person name="Murakawa M."/>
            <person name="Ihara Y."/>
            <person name="Oshima-Yamada Y."/>
            <person name="Ohtaka K."/>
            <person name="Satoh M."/>
            <person name="Sonobe K."/>
            <person name="Ishii M."/>
            <person name="Ohtani R."/>
            <person name="Kanamori-Sato M."/>
            <person name="Honoki R."/>
            <person name="Miyazaki D."/>
            <person name="Mochizuki H."/>
            <person name="Umetsu J."/>
            <person name="Higashi K."/>
            <person name="Shibata D."/>
            <person name="Kamiya Y."/>
            <person name="Sato N."/>
            <person name="Nakamura Y."/>
            <person name="Tabata S."/>
            <person name="Ida S."/>
            <person name="Kurokawa K."/>
            <person name="Ohta H."/>
        </authorList>
    </citation>
    <scope>NUCLEOTIDE SEQUENCE [LARGE SCALE GENOMIC DNA]</scope>
    <source>
        <strain evidence="5 6">NIES-2285</strain>
    </source>
</reference>
<dbReference type="InterPro" id="IPR014721">
    <property type="entry name" value="Ribsml_uS5_D2-typ_fold_subgr"/>
</dbReference>
<dbReference type="PRINTS" id="PR00959">
    <property type="entry name" value="MEVGALKINASE"/>
</dbReference>
<dbReference type="STRING" id="105231.A0A1Y1ISG6"/>
<evidence type="ECO:0000256" key="2">
    <source>
        <dbReference type="ARBA" id="ARBA00022840"/>
    </source>
</evidence>
<dbReference type="Pfam" id="PF00288">
    <property type="entry name" value="GHMP_kinases_N"/>
    <property type="match status" value="1"/>
</dbReference>
<feature type="domain" description="GHMP kinase N-terminal" evidence="3">
    <location>
        <begin position="99"/>
        <end position="176"/>
    </location>
</feature>
<organism evidence="5 6">
    <name type="scientific">Klebsormidium nitens</name>
    <name type="common">Green alga</name>
    <name type="synonym">Ulothrix nitens</name>
    <dbReference type="NCBI Taxonomy" id="105231"/>
    <lineage>
        <taxon>Eukaryota</taxon>
        <taxon>Viridiplantae</taxon>
        <taxon>Streptophyta</taxon>
        <taxon>Klebsormidiophyceae</taxon>
        <taxon>Klebsormidiales</taxon>
        <taxon>Klebsormidiaceae</taxon>
        <taxon>Klebsormidium</taxon>
    </lineage>
</organism>
<gene>
    <name evidence="5" type="ORF">KFL_008370030</name>
</gene>
<dbReference type="GO" id="GO:0019287">
    <property type="term" value="P:isopentenyl diphosphate biosynthetic process, mevalonate pathway"/>
    <property type="evidence" value="ECO:0007669"/>
    <property type="project" value="UniProtKB-UniPathway"/>
</dbReference>
<sequence length="365" mass="39814">MAAHIVEKAHARVGFLGNPSDGYFGKTISFLLQNFSATVRLEPSDTLRFVPSLEHDPQEFLSLEALAVRARTEGYYGGIRLLMAICARFHQYCSEKHINLPPKGNFTLAYDTNIPRQAGLSGSSAIICATLSCLMRFYEVEDRIPWDDRPSLILSAEADLGITAGLQDRVIQVYGGLVYMDFEREHLAKTGNGIYTPLDPALLPALQLIYARNPSDSGKVHSTVKKRWLEGDLGIRTAMEEVASIAEEGREALEKGDHKAIAELMNRNFDLRRQMFGDEALGAMNIDMVMTARSVGAAAKFTGSGGAVVAFCPQGSDQVKRLSEACDKKGFTMAPIQVAPSNVQGDNVVAMGEVCKSFVDRDTGA</sequence>
<dbReference type="OMA" id="NHMDELG"/>
<dbReference type="GO" id="GO:0016301">
    <property type="term" value="F:kinase activity"/>
    <property type="evidence" value="ECO:0007669"/>
    <property type="project" value="UniProtKB-KW"/>
</dbReference>